<reference evidence="2 3" key="1">
    <citation type="submission" date="2021-06" db="EMBL/GenBank/DDBJ databases">
        <authorList>
            <person name="Kallberg Y."/>
            <person name="Tangrot J."/>
            <person name="Rosling A."/>
        </authorList>
    </citation>
    <scope>NUCLEOTIDE SEQUENCE [LARGE SCALE GENOMIC DNA]</scope>
    <source>
        <strain evidence="2 3">120-4 pot B 10/14</strain>
    </source>
</reference>
<protein>
    <submittedName>
        <fullName evidence="2">13530_t:CDS:1</fullName>
    </submittedName>
</protein>
<evidence type="ECO:0000313" key="2">
    <source>
        <dbReference type="EMBL" id="CAG8813334.1"/>
    </source>
</evidence>
<dbReference type="Proteomes" id="UP000789901">
    <property type="component" value="Unassembled WGS sequence"/>
</dbReference>
<keyword evidence="3" id="KW-1185">Reference proteome</keyword>
<accession>A0ABN7W2C2</accession>
<organism evidence="2 3">
    <name type="scientific">Gigaspora margarita</name>
    <dbReference type="NCBI Taxonomy" id="4874"/>
    <lineage>
        <taxon>Eukaryota</taxon>
        <taxon>Fungi</taxon>
        <taxon>Fungi incertae sedis</taxon>
        <taxon>Mucoromycota</taxon>
        <taxon>Glomeromycotina</taxon>
        <taxon>Glomeromycetes</taxon>
        <taxon>Diversisporales</taxon>
        <taxon>Gigasporaceae</taxon>
        <taxon>Gigaspora</taxon>
    </lineage>
</organism>
<feature type="region of interest" description="Disordered" evidence="1">
    <location>
        <begin position="100"/>
        <end position="125"/>
    </location>
</feature>
<gene>
    <name evidence="2" type="ORF">GMARGA_LOCUS25758</name>
</gene>
<sequence length="125" mass="14592">MGRNRTNLKQATITKKKKEVGMRVKSWLSLRILKKILQQANITLQKPLILRQNNCMIGLKKKKELELASPFVRQLNISLHPKYLLLKNKLKTWIRTLRSSQKVVSSKETRNNDSCEDDNEYGSNE</sequence>
<comment type="caution">
    <text evidence="2">The sequence shown here is derived from an EMBL/GenBank/DDBJ whole genome shotgun (WGS) entry which is preliminary data.</text>
</comment>
<feature type="compositionally biased region" description="Acidic residues" evidence="1">
    <location>
        <begin position="114"/>
        <end position="125"/>
    </location>
</feature>
<feature type="non-terminal residue" evidence="2">
    <location>
        <position position="125"/>
    </location>
</feature>
<evidence type="ECO:0000313" key="3">
    <source>
        <dbReference type="Proteomes" id="UP000789901"/>
    </source>
</evidence>
<name>A0ABN7W2C2_GIGMA</name>
<dbReference type="EMBL" id="CAJVQB010028961">
    <property type="protein sequence ID" value="CAG8813334.1"/>
    <property type="molecule type" value="Genomic_DNA"/>
</dbReference>
<proteinExistence type="predicted"/>
<evidence type="ECO:0000256" key="1">
    <source>
        <dbReference type="SAM" id="MobiDB-lite"/>
    </source>
</evidence>